<keyword evidence="4" id="KW-0812">Transmembrane</keyword>
<dbReference type="RefSeq" id="WP_229426452.1">
    <property type="nucleotide sequence ID" value="NZ_JACHXD010000025.1"/>
</dbReference>
<accession>A0A7W5BFF2</accession>
<dbReference type="EC" id="2.7.7.65" evidence="1"/>
<dbReference type="InterPro" id="IPR000160">
    <property type="entry name" value="GGDEF_dom"/>
</dbReference>
<feature type="transmembrane region" description="Helical" evidence="4">
    <location>
        <begin position="20"/>
        <end position="44"/>
    </location>
</feature>
<evidence type="ECO:0000259" key="5">
    <source>
        <dbReference type="PROSITE" id="PS50887"/>
    </source>
</evidence>
<evidence type="ECO:0000313" key="6">
    <source>
        <dbReference type="EMBL" id="MBB3122202.1"/>
    </source>
</evidence>
<sequence length="529" mass="57936">MILQSLLMQSRRLGPKDPSVKRLTGIFVVLVCLSLLVVEGWLTWRARTIQLAQSEVATANLAQAVGQHAYDTIKAADTVLVGLVERIESDTPSDIDYERTHQLLVQRVAELPQLHGIFVYGADGSWLVNSQPVLLKNQNNADREYFKFHQAHPDLGPHIGVPVRSKSTGEWILPVSRRINAPDGAFAGVVLTTIRMDYFIEFYRRFDIGKSGAILLALDNGTMLVRRPFTQKAFGRDISKLPLFRDHLPKAPVATVTFTSGQDGITRVNSYRRLKQYPLVVSAALSKDEILAKWRADAYLNGATVGLLVIAFGLSGFRLIKQIGLRIQAEAELVKARDSLEALNQTLERLAMQDGLTGLANRRQFDTSLSSEFSRAMRDASSLALIMIDVDCFKQYNDIYGHAAGDECLRAIGKVVSDSKHRPGDLAARYGGEEMAVLLPGADVDGAMRVAENIRAAIAALKLEHTGNSTGLVTVSAGVEAFAPARLRSEPIDLVIAADKALYQAKHSGRNKVCISPLNDTSTPEIVLA</sequence>
<dbReference type="GO" id="GO:0052621">
    <property type="term" value="F:diguanylate cyclase activity"/>
    <property type="evidence" value="ECO:0007669"/>
    <property type="project" value="UniProtKB-EC"/>
</dbReference>
<keyword evidence="4" id="KW-1133">Transmembrane helix</keyword>
<reference evidence="6 7" key="1">
    <citation type="submission" date="2020-08" db="EMBL/GenBank/DDBJ databases">
        <title>Genomic Encyclopedia of Type Strains, Phase III (KMG-III): the genomes of soil and plant-associated and newly described type strains.</title>
        <authorList>
            <person name="Whitman W."/>
        </authorList>
    </citation>
    <scope>NUCLEOTIDE SEQUENCE [LARGE SCALE GENOMIC DNA]</scope>
    <source>
        <strain evidence="6 7">CECT 8897</strain>
    </source>
</reference>
<comment type="caution">
    <text evidence="6">The sequence shown here is derived from an EMBL/GenBank/DDBJ whole genome shotgun (WGS) entry which is preliminary data.</text>
</comment>
<dbReference type="CDD" id="cd12915">
    <property type="entry name" value="PDC2_DGC_like"/>
    <property type="match status" value="1"/>
</dbReference>
<dbReference type="InterPro" id="IPR029787">
    <property type="entry name" value="Nucleotide_cyclase"/>
</dbReference>
<dbReference type="FunFam" id="3.30.70.270:FF:000001">
    <property type="entry name" value="Diguanylate cyclase domain protein"/>
    <property type="match status" value="1"/>
</dbReference>
<dbReference type="PROSITE" id="PS50887">
    <property type="entry name" value="GGDEF"/>
    <property type="match status" value="1"/>
</dbReference>
<feature type="transmembrane region" description="Helical" evidence="4">
    <location>
        <begin position="298"/>
        <end position="320"/>
    </location>
</feature>
<keyword evidence="4" id="KW-0472">Membrane</keyword>
<dbReference type="InterPro" id="IPR050469">
    <property type="entry name" value="Diguanylate_Cyclase"/>
</dbReference>
<protein>
    <recommendedName>
        <fullName evidence="1">diguanylate cyclase</fullName>
        <ecNumber evidence="1">2.7.7.65</ecNumber>
    </recommendedName>
</protein>
<evidence type="ECO:0000256" key="1">
    <source>
        <dbReference type="ARBA" id="ARBA00012528"/>
    </source>
</evidence>
<dbReference type="AlphaFoldDB" id="A0A7W5BFF2"/>
<dbReference type="GO" id="GO:0043709">
    <property type="term" value="P:cell adhesion involved in single-species biofilm formation"/>
    <property type="evidence" value="ECO:0007669"/>
    <property type="project" value="TreeGrafter"/>
</dbReference>
<dbReference type="SMART" id="SM00267">
    <property type="entry name" value="GGDEF"/>
    <property type="match status" value="1"/>
</dbReference>
<keyword evidence="3" id="KW-0175">Coiled coil</keyword>
<feature type="coiled-coil region" evidence="3">
    <location>
        <begin position="326"/>
        <end position="353"/>
    </location>
</feature>
<evidence type="ECO:0000313" key="7">
    <source>
        <dbReference type="Proteomes" id="UP000541535"/>
    </source>
</evidence>
<dbReference type="InterPro" id="IPR054327">
    <property type="entry name" value="His-kinase-like_sensor"/>
</dbReference>
<name>A0A7W5BFF2_9BURK</name>
<evidence type="ECO:0000256" key="4">
    <source>
        <dbReference type="SAM" id="Phobius"/>
    </source>
</evidence>
<proteinExistence type="predicted"/>
<dbReference type="InterPro" id="IPR043128">
    <property type="entry name" value="Rev_trsase/Diguanyl_cyclase"/>
</dbReference>
<keyword evidence="7" id="KW-1185">Reference proteome</keyword>
<dbReference type="SUPFAM" id="SSF55073">
    <property type="entry name" value="Nucleotide cyclase"/>
    <property type="match status" value="1"/>
</dbReference>
<dbReference type="NCBIfam" id="TIGR00254">
    <property type="entry name" value="GGDEF"/>
    <property type="match status" value="1"/>
</dbReference>
<dbReference type="PANTHER" id="PTHR45138:SF9">
    <property type="entry name" value="DIGUANYLATE CYCLASE DGCM-RELATED"/>
    <property type="match status" value="1"/>
</dbReference>
<gene>
    <name evidence="6" type="ORF">FHS03_005299</name>
</gene>
<feature type="domain" description="GGDEF" evidence="5">
    <location>
        <begin position="381"/>
        <end position="518"/>
    </location>
</feature>
<dbReference type="Pfam" id="PF00990">
    <property type="entry name" value="GGDEF"/>
    <property type="match status" value="1"/>
</dbReference>
<evidence type="ECO:0000256" key="3">
    <source>
        <dbReference type="SAM" id="Coils"/>
    </source>
</evidence>
<dbReference type="Gene3D" id="3.30.450.20">
    <property type="entry name" value="PAS domain"/>
    <property type="match status" value="2"/>
</dbReference>
<dbReference type="Proteomes" id="UP000541535">
    <property type="component" value="Unassembled WGS sequence"/>
</dbReference>
<dbReference type="CDD" id="cd01949">
    <property type="entry name" value="GGDEF"/>
    <property type="match status" value="1"/>
</dbReference>
<dbReference type="CDD" id="cd12914">
    <property type="entry name" value="PDC1_DGC_like"/>
    <property type="match status" value="1"/>
</dbReference>
<dbReference type="PANTHER" id="PTHR45138">
    <property type="entry name" value="REGULATORY COMPONENTS OF SENSORY TRANSDUCTION SYSTEM"/>
    <property type="match status" value="1"/>
</dbReference>
<dbReference type="GO" id="GO:1902201">
    <property type="term" value="P:negative regulation of bacterial-type flagellum-dependent cell motility"/>
    <property type="evidence" value="ECO:0007669"/>
    <property type="project" value="TreeGrafter"/>
</dbReference>
<dbReference type="Pfam" id="PF22588">
    <property type="entry name" value="dCache_1_like"/>
    <property type="match status" value="1"/>
</dbReference>
<evidence type="ECO:0000256" key="2">
    <source>
        <dbReference type="ARBA" id="ARBA00034247"/>
    </source>
</evidence>
<organism evidence="6 7">
    <name type="scientific">Pseudoduganella violacea</name>
    <dbReference type="NCBI Taxonomy" id="1715466"/>
    <lineage>
        <taxon>Bacteria</taxon>
        <taxon>Pseudomonadati</taxon>
        <taxon>Pseudomonadota</taxon>
        <taxon>Betaproteobacteria</taxon>
        <taxon>Burkholderiales</taxon>
        <taxon>Oxalobacteraceae</taxon>
        <taxon>Telluria group</taxon>
        <taxon>Pseudoduganella</taxon>
    </lineage>
</organism>
<comment type="catalytic activity">
    <reaction evidence="2">
        <text>2 GTP = 3',3'-c-di-GMP + 2 diphosphate</text>
        <dbReference type="Rhea" id="RHEA:24898"/>
        <dbReference type="ChEBI" id="CHEBI:33019"/>
        <dbReference type="ChEBI" id="CHEBI:37565"/>
        <dbReference type="ChEBI" id="CHEBI:58805"/>
        <dbReference type="EC" id="2.7.7.65"/>
    </reaction>
</comment>
<dbReference type="GO" id="GO:0005886">
    <property type="term" value="C:plasma membrane"/>
    <property type="evidence" value="ECO:0007669"/>
    <property type="project" value="TreeGrafter"/>
</dbReference>
<dbReference type="EMBL" id="JACHXD010000025">
    <property type="protein sequence ID" value="MBB3122202.1"/>
    <property type="molecule type" value="Genomic_DNA"/>
</dbReference>
<dbReference type="Gene3D" id="3.30.70.270">
    <property type="match status" value="1"/>
</dbReference>